<evidence type="ECO:0000313" key="2">
    <source>
        <dbReference type="Proteomes" id="UP000265520"/>
    </source>
</evidence>
<accession>A0A392SR65</accession>
<protein>
    <submittedName>
        <fullName evidence="1">Retrovirus-related Pol polyprotein from transposon TNT 1-94</fullName>
    </submittedName>
</protein>
<dbReference type="AlphaFoldDB" id="A0A392SR65"/>
<name>A0A392SR65_9FABA</name>
<evidence type="ECO:0000313" key="1">
    <source>
        <dbReference type="EMBL" id="MCI50704.1"/>
    </source>
</evidence>
<reference evidence="1 2" key="1">
    <citation type="journal article" date="2018" name="Front. Plant Sci.">
        <title>Red Clover (Trifolium pratense) and Zigzag Clover (T. medium) - A Picture of Genomic Similarities and Differences.</title>
        <authorList>
            <person name="Dluhosova J."/>
            <person name="Istvanek J."/>
            <person name="Nedelnik J."/>
            <person name="Repkova J."/>
        </authorList>
    </citation>
    <scope>NUCLEOTIDE SEQUENCE [LARGE SCALE GENOMIC DNA]</scope>
    <source>
        <strain evidence="2">cv. 10/8</strain>
        <tissue evidence="1">Leaf</tissue>
    </source>
</reference>
<feature type="non-terminal residue" evidence="1">
    <location>
        <position position="44"/>
    </location>
</feature>
<keyword evidence="2" id="KW-1185">Reference proteome</keyword>
<dbReference type="Proteomes" id="UP000265520">
    <property type="component" value="Unassembled WGS sequence"/>
</dbReference>
<sequence>MEVNSKLELDDSGETVDATLYKQMVDSLRYLCNSRPDLAFAVGA</sequence>
<dbReference type="EMBL" id="LXQA010420529">
    <property type="protein sequence ID" value="MCI50704.1"/>
    <property type="molecule type" value="Genomic_DNA"/>
</dbReference>
<proteinExistence type="predicted"/>
<comment type="caution">
    <text evidence="1">The sequence shown here is derived from an EMBL/GenBank/DDBJ whole genome shotgun (WGS) entry which is preliminary data.</text>
</comment>
<organism evidence="1 2">
    <name type="scientific">Trifolium medium</name>
    <dbReference type="NCBI Taxonomy" id="97028"/>
    <lineage>
        <taxon>Eukaryota</taxon>
        <taxon>Viridiplantae</taxon>
        <taxon>Streptophyta</taxon>
        <taxon>Embryophyta</taxon>
        <taxon>Tracheophyta</taxon>
        <taxon>Spermatophyta</taxon>
        <taxon>Magnoliopsida</taxon>
        <taxon>eudicotyledons</taxon>
        <taxon>Gunneridae</taxon>
        <taxon>Pentapetalae</taxon>
        <taxon>rosids</taxon>
        <taxon>fabids</taxon>
        <taxon>Fabales</taxon>
        <taxon>Fabaceae</taxon>
        <taxon>Papilionoideae</taxon>
        <taxon>50 kb inversion clade</taxon>
        <taxon>NPAAA clade</taxon>
        <taxon>Hologalegina</taxon>
        <taxon>IRL clade</taxon>
        <taxon>Trifolieae</taxon>
        <taxon>Trifolium</taxon>
    </lineage>
</organism>